<reference evidence="3" key="1">
    <citation type="journal article" date="2019" name="Int. J. Syst. Evol. Microbiol.">
        <title>The Global Catalogue of Microorganisms (GCM) 10K type strain sequencing project: providing services to taxonomists for standard genome sequencing and annotation.</title>
        <authorList>
            <consortium name="The Broad Institute Genomics Platform"/>
            <consortium name="The Broad Institute Genome Sequencing Center for Infectious Disease"/>
            <person name="Wu L."/>
            <person name="Ma J."/>
        </authorList>
    </citation>
    <scope>NUCLEOTIDE SEQUENCE [LARGE SCALE GENOMIC DNA]</scope>
    <source>
        <strain evidence="3">CGMCC 1.15111</strain>
    </source>
</reference>
<feature type="domain" description="YdhG-like" evidence="1">
    <location>
        <begin position="24"/>
        <end position="125"/>
    </location>
</feature>
<keyword evidence="3" id="KW-1185">Reference proteome</keyword>
<gene>
    <name evidence="2" type="ORF">GCM10011340_19110</name>
</gene>
<evidence type="ECO:0000313" key="3">
    <source>
        <dbReference type="Proteomes" id="UP000658258"/>
    </source>
</evidence>
<comment type="caution">
    <text evidence="2">The sequence shown here is derived from an EMBL/GenBank/DDBJ whole genome shotgun (WGS) entry which is preliminary data.</text>
</comment>
<proteinExistence type="predicted"/>
<dbReference type="RefSeq" id="WP_189630001.1">
    <property type="nucleotide sequence ID" value="NZ_BNAG01000002.1"/>
</dbReference>
<dbReference type="SUPFAM" id="SSF159888">
    <property type="entry name" value="YdhG-like"/>
    <property type="match status" value="1"/>
</dbReference>
<protein>
    <recommendedName>
        <fullName evidence="1">YdhG-like domain-containing protein</fullName>
    </recommendedName>
</protein>
<dbReference type="Pfam" id="PF08818">
    <property type="entry name" value="DUF1801"/>
    <property type="match status" value="1"/>
</dbReference>
<evidence type="ECO:0000259" key="1">
    <source>
        <dbReference type="Pfam" id="PF08818"/>
    </source>
</evidence>
<sequence length="139" mass="15839">MIIVTDPRVLNVFSAYPDEVRLRMSNLRSLLIEAATEIEGLSQLEETLKWGEPSYLTAKGSTVRMDWKPKAADKVAVYFKCTSRLVPTFRTLYDQALQFEGNRSIVLPLTGPFPYKALKHCIQMALNYHKIKHLPLLGN</sequence>
<organism evidence="2 3">
    <name type="scientific">Roseivirga thermotolerans</name>
    <dbReference type="NCBI Taxonomy" id="1758176"/>
    <lineage>
        <taxon>Bacteria</taxon>
        <taxon>Pseudomonadati</taxon>
        <taxon>Bacteroidota</taxon>
        <taxon>Cytophagia</taxon>
        <taxon>Cytophagales</taxon>
        <taxon>Roseivirgaceae</taxon>
        <taxon>Roseivirga</taxon>
    </lineage>
</organism>
<dbReference type="EMBL" id="BNAG01000002">
    <property type="protein sequence ID" value="GHE63847.1"/>
    <property type="molecule type" value="Genomic_DNA"/>
</dbReference>
<dbReference type="Proteomes" id="UP000658258">
    <property type="component" value="Unassembled WGS sequence"/>
</dbReference>
<accession>A0ABQ3I8C9</accession>
<evidence type="ECO:0000313" key="2">
    <source>
        <dbReference type="EMBL" id="GHE63847.1"/>
    </source>
</evidence>
<dbReference type="InterPro" id="IPR014922">
    <property type="entry name" value="YdhG-like"/>
</dbReference>
<name>A0ABQ3I8C9_9BACT</name>